<dbReference type="Proteomes" id="UP000887116">
    <property type="component" value="Unassembled WGS sequence"/>
</dbReference>
<sequence length="110" mass="12702">MTLARQQALSGHLCPSGLEPIILTVLCDHDAKPCRPNVYGLDQKSCKWWKKVFCRLLMSTLVNSWIAYCELKHRKDPFLDFLVPLAEALMASEKLNAQYQRRRGTRRPSK</sequence>
<organism evidence="1 2">
    <name type="scientific">Trichonephila clavata</name>
    <name type="common">Joro spider</name>
    <name type="synonym">Nephila clavata</name>
    <dbReference type="NCBI Taxonomy" id="2740835"/>
    <lineage>
        <taxon>Eukaryota</taxon>
        <taxon>Metazoa</taxon>
        <taxon>Ecdysozoa</taxon>
        <taxon>Arthropoda</taxon>
        <taxon>Chelicerata</taxon>
        <taxon>Arachnida</taxon>
        <taxon>Araneae</taxon>
        <taxon>Araneomorphae</taxon>
        <taxon>Entelegynae</taxon>
        <taxon>Araneoidea</taxon>
        <taxon>Nephilidae</taxon>
        <taxon>Trichonephila</taxon>
    </lineage>
</organism>
<evidence type="ECO:0000313" key="2">
    <source>
        <dbReference type="Proteomes" id="UP000887116"/>
    </source>
</evidence>
<comment type="caution">
    <text evidence="1">The sequence shown here is derived from an EMBL/GenBank/DDBJ whole genome shotgun (WGS) entry which is preliminary data.</text>
</comment>
<proteinExistence type="predicted"/>
<dbReference type="AlphaFoldDB" id="A0A8X6KSP4"/>
<protein>
    <submittedName>
        <fullName evidence="1">PiggyBac transposable element-derived protein 4</fullName>
    </submittedName>
</protein>
<dbReference type="EMBL" id="BMAO01012613">
    <property type="protein sequence ID" value="GFQ82651.1"/>
    <property type="molecule type" value="Genomic_DNA"/>
</dbReference>
<gene>
    <name evidence="1" type="primary">X975_02790</name>
    <name evidence="1" type="ORF">TNCT_586051</name>
</gene>
<reference evidence="1" key="1">
    <citation type="submission" date="2020-07" db="EMBL/GenBank/DDBJ databases">
        <title>Multicomponent nature underlies the extraordinary mechanical properties of spider dragline silk.</title>
        <authorList>
            <person name="Kono N."/>
            <person name="Nakamura H."/>
            <person name="Mori M."/>
            <person name="Yoshida Y."/>
            <person name="Ohtoshi R."/>
            <person name="Malay A.D."/>
            <person name="Moran D.A.P."/>
            <person name="Tomita M."/>
            <person name="Numata K."/>
            <person name="Arakawa K."/>
        </authorList>
    </citation>
    <scope>NUCLEOTIDE SEQUENCE</scope>
</reference>
<keyword evidence="2" id="KW-1185">Reference proteome</keyword>
<evidence type="ECO:0000313" key="1">
    <source>
        <dbReference type="EMBL" id="GFQ82651.1"/>
    </source>
</evidence>
<name>A0A8X6KSP4_TRICU</name>
<accession>A0A8X6KSP4</accession>
<dbReference type="OrthoDB" id="6437726at2759"/>